<gene>
    <name evidence="2" type="ORF">PEVE_00034076</name>
</gene>
<dbReference type="EMBL" id="CALNXI010005100">
    <property type="protein sequence ID" value="CAH3196962.1"/>
    <property type="molecule type" value="Genomic_DNA"/>
</dbReference>
<evidence type="ECO:0008006" key="4">
    <source>
        <dbReference type="Google" id="ProtNLM"/>
    </source>
</evidence>
<keyword evidence="3" id="KW-1185">Reference proteome</keyword>
<proteinExistence type="predicted"/>
<feature type="compositionally biased region" description="Polar residues" evidence="1">
    <location>
        <begin position="1"/>
        <end position="11"/>
    </location>
</feature>
<feature type="non-terminal residue" evidence="2">
    <location>
        <position position="92"/>
    </location>
</feature>
<feature type="compositionally biased region" description="Acidic residues" evidence="1">
    <location>
        <begin position="40"/>
        <end position="50"/>
    </location>
</feature>
<feature type="non-terminal residue" evidence="2">
    <location>
        <position position="1"/>
    </location>
</feature>
<comment type="caution">
    <text evidence="2">The sequence shown here is derived from an EMBL/GenBank/DDBJ whole genome shotgun (WGS) entry which is preliminary data.</text>
</comment>
<dbReference type="Proteomes" id="UP001159427">
    <property type="component" value="Unassembled WGS sequence"/>
</dbReference>
<evidence type="ECO:0000313" key="3">
    <source>
        <dbReference type="Proteomes" id="UP001159427"/>
    </source>
</evidence>
<reference evidence="2 3" key="1">
    <citation type="submission" date="2022-05" db="EMBL/GenBank/DDBJ databases">
        <authorList>
            <consortium name="Genoscope - CEA"/>
            <person name="William W."/>
        </authorList>
    </citation>
    <scope>NUCLEOTIDE SEQUENCE [LARGE SCALE GENOMIC DNA]</scope>
</reference>
<protein>
    <recommendedName>
        <fullName evidence="4">F-box domain-containing protein</fullName>
    </recommendedName>
</protein>
<sequence>VCKTFLSQSTRKMLGRKRPAPAQRGIMDFFDPPKSSNDENNNENNDENQTSEESTSTESEIMIEEKPWPTEVLVKIFKWFPMEERLQQLAPV</sequence>
<evidence type="ECO:0000256" key="1">
    <source>
        <dbReference type="SAM" id="MobiDB-lite"/>
    </source>
</evidence>
<feature type="region of interest" description="Disordered" evidence="1">
    <location>
        <begin position="1"/>
        <end position="64"/>
    </location>
</feature>
<organism evidence="2 3">
    <name type="scientific">Porites evermanni</name>
    <dbReference type="NCBI Taxonomy" id="104178"/>
    <lineage>
        <taxon>Eukaryota</taxon>
        <taxon>Metazoa</taxon>
        <taxon>Cnidaria</taxon>
        <taxon>Anthozoa</taxon>
        <taxon>Hexacorallia</taxon>
        <taxon>Scleractinia</taxon>
        <taxon>Fungiina</taxon>
        <taxon>Poritidae</taxon>
        <taxon>Porites</taxon>
    </lineage>
</organism>
<name>A0ABN8T106_9CNID</name>
<feature type="compositionally biased region" description="Low complexity" evidence="1">
    <location>
        <begin position="51"/>
        <end position="60"/>
    </location>
</feature>
<accession>A0ABN8T106</accession>
<evidence type="ECO:0000313" key="2">
    <source>
        <dbReference type="EMBL" id="CAH3196962.1"/>
    </source>
</evidence>